<dbReference type="Proteomes" id="UP000204551">
    <property type="component" value="Chromosome"/>
</dbReference>
<dbReference type="EMBL" id="CP022515">
    <property type="protein sequence ID" value="ASO07341.1"/>
    <property type="molecule type" value="Genomic_DNA"/>
</dbReference>
<evidence type="ECO:0000313" key="3">
    <source>
        <dbReference type="Proteomes" id="UP000204551"/>
    </source>
</evidence>
<dbReference type="eggNOG" id="ENOG502ZBSV">
    <property type="taxonomic scope" value="Bacteria"/>
</dbReference>
<protein>
    <submittedName>
        <fullName evidence="1">Cardiolipin synthetase</fullName>
    </submittedName>
</protein>
<gene>
    <name evidence="1" type="ORF">AREALGSMS7_03933</name>
    <name evidence="2" type="ORF">GQ41_1402</name>
</gene>
<sequence>MKRFIFLMVCILCNMGVYGQTTLQYQLKKGDVFKVKQDAEQIITQELDGATHEITNHIDGILEFKVLGELNNGYEVALTFKDLNLKMTSSIQGELMNVKAKEVNDEDMQSKVFNTILNNPVKMVLAKNGNILKVQGGDSLVSKMARASGLEDEFSINMMKKSLENEFGSEALSNSYKQMTFIYPDKKVNVNDKWENVYNGKLKTTNVWTLKSIEENKAKISGKAKVLMDVTDANTVMKLSGTQTTTLTADTNTGFIKHMLVEGLSTGVSTMKQMGGQEIPTTIKSKITYQLINK</sequence>
<organism evidence="1 3">
    <name type="scientific">Arenibacter algicola</name>
    <dbReference type="NCBI Taxonomy" id="616991"/>
    <lineage>
        <taxon>Bacteria</taxon>
        <taxon>Pseudomonadati</taxon>
        <taxon>Bacteroidota</taxon>
        <taxon>Flavobacteriia</taxon>
        <taxon>Flavobacteriales</taxon>
        <taxon>Flavobacteriaceae</taxon>
        <taxon>Arenibacter</taxon>
    </lineage>
</organism>
<evidence type="ECO:0000313" key="4">
    <source>
        <dbReference type="Proteomes" id="UP000315363"/>
    </source>
</evidence>
<dbReference type="Proteomes" id="UP000315363">
    <property type="component" value="Unassembled WGS sequence"/>
</dbReference>
<proteinExistence type="predicted"/>
<dbReference type="InterPro" id="IPR046230">
    <property type="entry name" value="DUF6263"/>
</dbReference>
<dbReference type="EMBL" id="VHIF01000001">
    <property type="protein sequence ID" value="TQO36816.1"/>
    <property type="molecule type" value="Genomic_DNA"/>
</dbReference>
<reference evidence="2 4" key="2">
    <citation type="submission" date="2019-06" db="EMBL/GenBank/DDBJ databases">
        <title>A large-scale integrated study on North Sea by COGITO (Coastal Microbe Genomic &amp; Taxonomic Observatory).</title>
        <authorList>
            <person name="Teeling H."/>
        </authorList>
    </citation>
    <scope>NUCLEOTIDE SEQUENCE [LARGE SCALE GENOMIC DNA]</scope>
    <source>
        <strain evidence="2 4">MAR_2009_79</strain>
    </source>
</reference>
<dbReference type="RefSeq" id="WP_142188915.1">
    <property type="nucleotide sequence ID" value="NZ_CP022515.1"/>
</dbReference>
<dbReference type="KEGG" id="aalg:AREALGSMS7_03933"/>
<dbReference type="AlphaFoldDB" id="A0A221V2I4"/>
<evidence type="ECO:0000313" key="1">
    <source>
        <dbReference type="EMBL" id="ASO07341.1"/>
    </source>
</evidence>
<reference evidence="1 3" key="1">
    <citation type="submission" date="2017-07" db="EMBL/GenBank/DDBJ databases">
        <title>Genome Sequence of Arenibacter algicola Strain SMS7 Isolated from a culture of the Diatom Skeletonema marinoi.</title>
        <authorList>
            <person name="Topel M."/>
            <person name="Pinder M.I.M."/>
            <person name="Johansson O.N."/>
            <person name="Kourtchenko O."/>
            <person name="Godhe A."/>
            <person name="Clarke A.K."/>
        </authorList>
    </citation>
    <scope>NUCLEOTIDE SEQUENCE [LARGE SCALE GENOMIC DNA]</scope>
    <source>
        <strain evidence="1 3">SMS7</strain>
    </source>
</reference>
<dbReference type="STRING" id="616991.GCA_000733925_02186"/>
<name>A0A221V2I4_9FLAO</name>
<accession>A0A221V2I4</accession>
<dbReference type="Pfam" id="PF19777">
    <property type="entry name" value="DUF6263"/>
    <property type="match status" value="1"/>
</dbReference>
<evidence type="ECO:0000313" key="2">
    <source>
        <dbReference type="EMBL" id="TQO36816.1"/>
    </source>
</evidence>
<keyword evidence="4" id="KW-1185">Reference proteome</keyword>